<evidence type="ECO:0000313" key="5">
    <source>
        <dbReference type="Proteomes" id="UP001259982"/>
    </source>
</evidence>
<name>A0ABU3BAS2_9GAMM</name>
<evidence type="ECO:0000256" key="2">
    <source>
        <dbReference type="RuleBase" id="RU364116"/>
    </source>
</evidence>
<keyword evidence="2" id="KW-0143">Chaperone</keyword>
<feature type="domain" description="Radical SAM core" evidence="3">
    <location>
        <begin position="4"/>
        <end position="240"/>
    </location>
</feature>
<dbReference type="PANTHER" id="PTHR13932">
    <property type="entry name" value="COPROPORPHYRINIGEN III OXIDASE"/>
    <property type="match status" value="1"/>
</dbReference>
<dbReference type="RefSeq" id="WP_311660030.1">
    <property type="nucleotide sequence ID" value="NZ_JAVRHY010000016.1"/>
</dbReference>
<dbReference type="Pfam" id="PF06969">
    <property type="entry name" value="HemN_C"/>
    <property type="match status" value="1"/>
</dbReference>
<organism evidence="4 5">
    <name type="scientific">Spectribacter acetivorans</name>
    <dbReference type="NCBI Taxonomy" id="3075603"/>
    <lineage>
        <taxon>Bacteria</taxon>
        <taxon>Pseudomonadati</taxon>
        <taxon>Pseudomonadota</taxon>
        <taxon>Gammaproteobacteria</taxon>
        <taxon>Salinisphaerales</taxon>
        <taxon>Salinisphaeraceae</taxon>
        <taxon>Spectribacter</taxon>
    </lineage>
</organism>
<dbReference type="InterPro" id="IPR010723">
    <property type="entry name" value="HemN_C"/>
</dbReference>
<dbReference type="PROSITE" id="PS51918">
    <property type="entry name" value="RADICAL_SAM"/>
    <property type="match status" value="1"/>
</dbReference>
<gene>
    <name evidence="4" type="primary">hemW</name>
    <name evidence="4" type="ORF">RM531_13750</name>
</gene>
<keyword evidence="2" id="KW-0408">Iron</keyword>
<dbReference type="InterPro" id="IPR006638">
    <property type="entry name" value="Elp3/MiaA/NifB-like_rSAM"/>
</dbReference>
<evidence type="ECO:0000259" key="3">
    <source>
        <dbReference type="PROSITE" id="PS51918"/>
    </source>
</evidence>
<dbReference type="Gene3D" id="3.30.750.200">
    <property type="match status" value="1"/>
</dbReference>
<keyword evidence="5" id="KW-1185">Reference proteome</keyword>
<accession>A0ABU3BAS2</accession>
<keyword evidence="2" id="KW-0963">Cytoplasm</keyword>
<keyword evidence="2" id="KW-0349">Heme</keyword>
<dbReference type="SFLD" id="SFLDS00029">
    <property type="entry name" value="Radical_SAM"/>
    <property type="match status" value="1"/>
</dbReference>
<comment type="similarity">
    <text evidence="1">Belongs to the anaerobic coproporphyrinogen-III oxidase family. HemW subfamily.</text>
</comment>
<evidence type="ECO:0000313" key="4">
    <source>
        <dbReference type="EMBL" id="MDT0619538.1"/>
    </source>
</evidence>
<dbReference type="SFLD" id="SFLDG01082">
    <property type="entry name" value="B12-binding_domain_containing"/>
    <property type="match status" value="1"/>
</dbReference>
<dbReference type="SFLD" id="SFLDG01065">
    <property type="entry name" value="anaerobic_coproporphyrinogen-I"/>
    <property type="match status" value="1"/>
</dbReference>
<sequence length="384" mass="42011">MPADRDRLPLALYVHLPWCVRKCPYCDFNSHRAPAQLPETDYVDALIRDLDHDLPLAGGRPLVSIFFGGGTPSLFSAEAIQRILDAVRARLPLAADCEITLEANPGAVEQARFAGFRQAGVNRLSIGIQSLDDRALQRLGRIHDAAAGRAAVTAARGAGFANFNLDLMYALPEQSPAQADADLGALLDLAPPHVSRYQLTLEPGTPFHARPPALPDGEAAWAMHESGARRLTEAGFHGYEVSAWAQPGRESRHNRNYWLFGDYLGIGAGAHGKLTGADGRIQRRAKQPLPNLYRRDPVTPAAEHRVTPDDARFEFLMNGLRLTDGFDRECFETRTGGDWRQLLHELAPAIDRGLVEHHDGALRCTALGSRHLDTLLTDLLPSAA</sequence>
<dbReference type="InterPro" id="IPR004559">
    <property type="entry name" value="HemW-like"/>
</dbReference>
<keyword evidence="2" id="KW-0949">S-adenosyl-L-methionine</keyword>
<dbReference type="CDD" id="cd01335">
    <property type="entry name" value="Radical_SAM"/>
    <property type="match status" value="1"/>
</dbReference>
<comment type="function">
    <text evidence="2">Probably acts as a heme chaperone, transferring heme to an unknown acceptor. Binds one molecule of heme per monomer, possibly covalently. Binds 1 [4Fe-4S] cluster. The cluster is coordinated with 3 cysteines and an exchangeable S-adenosyl-L-methionine.</text>
</comment>
<dbReference type="PANTHER" id="PTHR13932:SF5">
    <property type="entry name" value="RADICAL S-ADENOSYL METHIONINE DOMAIN-CONTAINING PROTEIN 1, MITOCHONDRIAL"/>
    <property type="match status" value="1"/>
</dbReference>
<protein>
    <recommendedName>
        <fullName evidence="2">Heme chaperone HemW</fullName>
    </recommendedName>
</protein>
<proteinExistence type="inferred from homology"/>
<comment type="caution">
    <text evidence="4">The sequence shown here is derived from an EMBL/GenBank/DDBJ whole genome shotgun (WGS) entry which is preliminary data.</text>
</comment>
<keyword evidence="2" id="KW-0479">Metal-binding</keyword>
<dbReference type="EMBL" id="JAVRHY010000016">
    <property type="protein sequence ID" value="MDT0619538.1"/>
    <property type="molecule type" value="Genomic_DNA"/>
</dbReference>
<dbReference type="InterPro" id="IPR007197">
    <property type="entry name" value="rSAM"/>
</dbReference>
<dbReference type="Proteomes" id="UP001259982">
    <property type="component" value="Unassembled WGS sequence"/>
</dbReference>
<keyword evidence="2" id="KW-0411">Iron-sulfur</keyword>
<dbReference type="InterPro" id="IPR034505">
    <property type="entry name" value="Coproporphyrinogen-III_oxidase"/>
</dbReference>
<evidence type="ECO:0000256" key="1">
    <source>
        <dbReference type="ARBA" id="ARBA00006100"/>
    </source>
</evidence>
<dbReference type="InterPro" id="IPR058240">
    <property type="entry name" value="rSAM_sf"/>
</dbReference>
<dbReference type="SFLD" id="SFLDF00562">
    <property type="entry name" value="HemN-like__clustered_with_heat"/>
    <property type="match status" value="1"/>
</dbReference>
<reference evidence="4 5" key="1">
    <citation type="submission" date="2023-09" db="EMBL/GenBank/DDBJ databases">
        <authorList>
            <person name="Rey-Velasco X."/>
        </authorList>
    </citation>
    <scope>NUCLEOTIDE SEQUENCE [LARGE SCALE GENOMIC DNA]</scope>
    <source>
        <strain evidence="4 5">P385</strain>
    </source>
</reference>
<dbReference type="SFLD" id="SFLDF00288">
    <property type="entry name" value="HemN-like__clustered_with_nucl"/>
    <property type="match status" value="1"/>
</dbReference>
<dbReference type="Pfam" id="PF04055">
    <property type="entry name" value="Radical_SAM"/>
    <property type="match status" value="1"/>
</dbReference>
<dbReference type="NCBIfam" id="TIGR00539">
    <property type="entry name" value="hemN_rel"/>
    <property type="match status" value="1"/>
</dbReference>
<comment type="subcellular location">
    <subcellularLocation>
        <location evidence="2">Cytoplasm</location>
    </subcellularLocation>
</comment>
<keyword evidence="2" id="KW-0004">4Fe-4S</keyword>
<dbReference type="SUPFAM" id="SSF102114">
    <property type="entry name" value="Radical SAM enzymes"/>
    <property type="match status" value="1"/>
</dbReference>
<dbReference type="SMART" id="SM00729">
    <property type="entry name" value="Elp3"/>
    <property type="match status" value="1"/>
</dbReference>